<dbReference type="RefSeq" id="XP_008581401.1">
    <property type="nucleotide sequence ID" value="XM_008583179.1"/>
</dbReference>
<feature type="domain" description="UPAR/Ly6" evidence="6">
    <location>
        <begin position="31"/>
        <end position="125"/>
    </location>
</feature>
<keyword evidence="2" id="KW-1003">Cell membrane</keyword>
<keyword evidence="7" id="KW-1185">Reference proteome</keyword>
<name>A0ABM0RLB0_GALVR</name>
<dbReference type="PANTHER" id="PTHR15049:SF1">
    <property type="entry name" value="LYMPHOCYTE ANTIGEN 6K"/>
    <property type="match status" value="1"/>
</dbReference>
<dbReference type="InterPro" id="IPR045860">
    <property type="entry name" value="Snake_toxin-like_sf"/>
</dbReference>
<organism evidence="7 8">
    <name type="scientific">Galeopterus variegatus</name>
    <name type="common">Malayan flying lemur</name>
    <name type="synonym">Cynocephalus variegatus</name>
    <dbReference type="NCBI Taxonomy" id="482537"/>
    <lineage>
        <taxon>Eukaryota</taxon>
        <taxon>Metazoa</taxon>
        <taxon>Chordata</taxon>
        <taxon>Craniata</taxon>
        <taxon>Vertebrata</taxon>
        <taxon>Euteleostomi</taxon>
        <taxon>Mammalia</taxon>
        <taxon>Eutheria</taxon>
        <taxon>Euarchontoglires</taxon>
        <taxon>Dermoptera</taxon>
        <taxon>Cynocephalidae</taxon>
        <taxon>Galeopterus</taxon>
    </lineage>
</organism>
<dbReference type="InterPro" id="IPR016054">
    <property type="entry name" value="LY6_UPA_recep-like"/>
</dbReference>
<comment type="subcellular location">
    <subcellularLocation>
        <location evidence="1">Cell membrane</location>
    </subcellularLocation>
</comment>
<evidence type="ECO:0000313" key="8">
    <source>
        <dbReference type="RefSeq" id="XP_008581401.1"/>
    </source>
</evidence>
<dbReference type="GeneID" id="103599089"/>
<keyword evidence="4" id="KW-0472">Membrane</keyword>
<proteinExistence type="predicted"/>
<dbReference type="Proteomes" id="UP000694923">
    <property type="component" value="Unplaced"/>
</dbReference>
<reference evidence="8" key="1">
    <citation type="submission" date="2025-08" db="UniProtKB">
        <authorList>
            <consortium name="RefSeq"/>
        </authorList>
    </citation>
    <scope>IDENTIFICATION</scope>
</reference>
<evidence type="ECO:0000313" key="7">
    <source>
        <dbReference type="Proteomes" id="UP000694923"/>
    </source>
</evidence>
<dbReference type="PANTHER" id="PTHR15049">
    <property type="entry name" value="GLYCOSYL-PHOSPHATIDYLINOSITOL-ANCHORED MOLECULE-LIKE PROTEIN-RELATED"/>
    <property type="match status" value="1"/>
</dbReference>
<dbReference type="SMART" id="SM00134">
    <property type="entry name" value="LU"/>
    <property type="match status" value="1"/>
</dbReference>
<keyword evidence="3" id="KW-0732">Signal</keyword>
<sequence length="155" mass="17274">MYVRAWRGPGQTPCTWMQEPLGENTKNSAIINCHICEQENSFDCKNSQVCGADDQYCNIVVISIFPRFFLVAKSCSQYCPVIEMPRPKAKPFILLKPLPFLYVKCCTENLCNEAGPKVNETAFREHAGRASEMRCGNVGLVMLLALASMSGLCLL</sequence>
<evidence type="ECO:0000259" key="6">
    <source>
        <dbReference type="SMART" id="SM00134"/>
    </source>
</evidence>
<evidence type="ECO:0000256" key="4">
    <source>
        <dbReference type="ARBA" id="ARBA00023136"/>
    </source>
</evidence>
<evidence type="ECO:0000256" key="5">
    <source>
        <dbReference type="ARBA" id="ARBA00023180"/>
    </source>
</evidence>
<accession>A0ABM0RLB0</accession>
<dbReference type="Gene3D" id="2.10.60.10">
    <property type="entry name" value="CD59"/>
    <property type="match status" value="1"/>
</dbReference>
<dbReference type="InterPro" id="IPR052874">
    <property type="entry name" value="Sperm-ZP_regulatory"/>
</dbReference>
<keyword evidence="5" id="KW-0325">Glycoprotein</keyword>
<gene>
    <name evidence="8" type="primary">LY6K</name>
</gene>
<dbReference type="CDD" id="cd23550">
    <property type="entry name" value="TFP_LU_ECD_Ly6K"/>
    <property type="match status" value="1"/>
</dbReference>
<evidence type="ECO:0000256" key="2">
    <source>
        <dbReference type="ARBA" id="ARBA00022475"/>
    </source>
</evidence>
<evidence type="ECO:0000256" key="1">
    <source>
        <dbReference type="ARBA" id="ARBA00004236"/>
    </source>
</evidence>
<dbReference type="InterPro" id="IPR035076">
    <property type="entry name" value="Toxin/TOLIP"/>
</dbReference>
<dbReference type="Pfam" id="PF00087">
    <property type="entry name" value="Toxin_TOLIP"/>
    <property type="match status" value="1"/>
</dbReference>
<dbReference type="SUPFAM" id="SSF57302">
    <property type="entry name" value="Snake toxin-like"/>
    <property type="match status" value="1"/>
</dbReference>
<evidence type="ECO:0000256" key="3">
    <source>
        <dbReference type="ARBA" id="ARBA00022729"/>
    </source>
</evidence>
<protein>
    <submittedName>
        <fullName evidence="8">Lymphocyte antigen 6K isoform X2</fullName>
    </submittedName>
</protein>